<dbReference type="GO" id="GO:0005886">
    <property type="term" value="C:plasma membrane"/>
    <property type="evidence" value="ECO:0007669"/>
    <property type="project" value="UniProtKB-SubCell"/>
</dbReference>
<keyword evidence="5 7" id="KW-0472">Membrane</keyword>
<sequence>MRLKLISLLLAVLGFAGAFLIWKLSFEIYPPMASDGAYYPYEVLKPCLSERLLSLFGDQNATMNWQSCAQSLQHYDLLDALNFRLTAFLWVLGFGLVSFLTFALCVRWGRSRFRILRGPRLYKGREALRKLGRACRKECRRFGTGLALLPSVSLSRDRETLHHLIWGSVGGGKTQTMLRYILEAYRRGDGLLVLDTKGDMMSRLPGYPLLIAPHDKRSLVWDVAADCRTRQDARELAARFIPDSHDQMWSNAAREIFVACLVYLQATKKQDWTWKDLHSVVTLDVSSLTELASLYHPDALRNLSPPDSRTTQSTLATFQAHMSVVAVFAEAWSYEDRERFSIRQWLHNPPSFRPLILQHDPAYPDLSRIWVGSMVSFLASAVGSPSLYESKERRIWLFLDEFPQLHPIRHFSSLIELGRSKGVIAVLGVQDLAQLRATYGREQAGAWPGMIGTKVITRINLSESAREASLLIGEQEVERSVKQVSRSRGNVSTTTSMHKERRPVITASEIADDLGPQKKGVRVLLMGIGRDVYEIDLPYISLPELRPGTVPAEWTYKGPERFKAANDNLRPMLTPEQLEQFYGLHQPPRPINGTEEEGRYCNGYDDDDDDEERD</sequence>
<dbReference type="AlphaFoldDB" id="A0A501PEW7"/>
<evidence type="ECO:0000256" key="4">
    <source>
        <dbReference type="ARBA" id="ARBA00022989"/>
    </source>
</evidence>
<dbReference type="InterPro" id="IPR051539">
    <property type="entry name" value="T4SS-coupling_protein"/>
</dbReference>
<dbReference type="RefSeq" id="WP_139941208.1">
    <property type="nucleotide sequence ID" value="NZ_JBHSYP010000002.1"/>
</dbReference>
<dbReference type="SUPFAM" id="SSF52540">
    <property type="entry name" value="P-loop containing nucleoside triphosphate hydrolases"/>
    <property type="match status" value="1"/>
</dbReference>
<dbReference type="CDD" id="cd01127">
    <property type="entry name" value="TrwB_TraG_TraD_VirD4"/>
    <property type="match status" value="1"/>
</dbReference>
<name>A0A501PEW7_9PROT</name>
<evidence type="ECO:0000256" key="3">
    <source>
        <dbReference type="ARBA" id="ARBA00022692"/>
    </source>
</evidence>
<feature type="region of interest" description="Disordered" evidence="6">
    <location>
        <begin position="583"/>
        <end position="614"/>
    </location>
</feature>
<dbReference type="Pfam" id="PF10412">
    <property type="entry name" value="TrwB_AAD_bind"/>
    <property type="match status" value="1"/>
</dbReference>
<feature type="domain" description="Type IV secretion system coupling protein TraD DNA-binding" evidence="8">
    <location>
        <begin position="149"/>
        <end position="528"/>
    </location>
</feature>
<feature type="compositionally biased region" description="Acidic residues" evidence="6">
    <location>
        <begin position="604"/>
        <end position="614"/>
    </location>
</feature>
<evidence type="ECO:0000256" key="6">
    <source>
        <dbReference type="SAM" id="MobiDB-lite"/>
    </source>
</evidence>
<evidence type="ECO:0000256" key="2">
    <source>
        <dbReference type="ARBA" id="ARBA00022475"/>
    </source>
</evidence>
<evidence type="ECO:0000256" key="7">
    <source>
        <dbReference type="SAM" id="Phobius"/>
    </source>
</evidence>
<dbReference type="PANTHER" id="PTHR37937">
    <property type="entry name" value="CONJUGATIVE TRANSFER: DNA TRANSPORT"/>
    <property type="match status" value="1"/>
</dbReference>
<gene>
    <name evidence="9" type="ORF">FIV46_12190</name>
</gene>
<evidence type="ECO:0000313" key="10">
    <source>
        <dbReference type="Proteomes" id="UP000319148"/>
    </source>
</evidence>
<evidence type="ECO:0000256" key="1">
    <source>
        <dbReference type="ARBA" id="ARBA00004651"/>
    </source>
</evidence>
<dbReference type="InterPro" id="IPR019476">
    <property type="entry name" value="T4SS_TraD_DNA-bd"/>
</dbReference>
<organism evidence="9 10">
    <name type="scientific">Emcibacter nanhaiensis</name>
    <dbReference type="NCBI Taxonomy" id="1505037"/>
    <lineage>
        <taxon>Bacteria</taxon>
        <taxon>Pseudomonadati</taxon>
        <taxon>Pseudomonadota</taxon>
        <taxon>Alphaproteobacteria</taxon>
        <taxon>Emcibacterales</taxon>
        <taxon>Emcibacteraceae</taxon>
        <taxon>Emcibacter</taxon>
    </lineage>
</organism>
<evidence type="ECO:0000259" key="8">
    <source>
        <dbReference type="Pfam" id="PF10412"/>
    </source>
</evidence>
<dbReference type="OrthoDB" id="102453at2"/>
<dbReference type="PANTHER" id="PTHR37937:SF1">
    <property type="entry name" value="CONJUGATIVE TRANSFER: DNA TRANSPORT"/>
    <property type="match status" value="1"/>
</dbReference>
<dbReference type="InterPro" id="IPR027417">
    <property type="entry name" value="P-loop_NTPase"/>
</dbReference>
<proteinExistence type="predicted"/>
<feature type="transmembrane region" description="Helical" evidence="7">
    <location>
        <begin position="87"/>
        <end position="108"/>
    </location>
</feature>
<reference evidence="10" key="1">
    <citation type="submission" date="2019-06" db="EMBL/GenBank/DDBJ databases">
        <title>The complete genome of Emcibacter congregatus ZYLT.</title>
        <authorList>
            <person name="Zhao Z."/>
        </authorList>
    </citation>
    <scope>NUCLEOTIDE SEQUENCE [LARGE SCALE GENOMIC DNA]</scope>
    <source>
        <strain evidence="10">MCCC 1A06723</strain>
    </source>
</reference>
<dbReference type="Gene3D" id="3.40.50.300">
    <property type="entry name" value="P-loop containing nucleotide triphosphate hydrolases"/>
    <property type="match status" value="2"/>
</dbReference>
<evidence type="ECO:0000313" key="9">
    <source>
        <dbReference type="EMBL" id="TPD58989.1"/>
    </source>
</evidence>
<keyword evidence="2" id="KW-1003">Cell membrane</keyword>
<dbReference type="Proteomes" id="UP000319148">
    <property type="component" value="Unassembled WGS sequence"/>
</dbReference>
<keyword evidence="4 7" id="KW-1133">Transmembrane helix</keyword>
<evidence type="ECO:0000256" key="5">
    <source>
        <dbReference type="ARBA" id="ARBA00023136"/>
    </source>
</evidence>
<dbReference type="EMBL" id="VFIY01000015">
    <property type="protein sequence ID" value="TPD58989.1"/>
    <property type="molecule type" value="Genomic_DNA"/>
</dbReference>
<keyword evidence="3 7" id="KW-0812">Transmembrane</keyword>
<protein>
    <submittedName>
        <fullName evidence="9">Type IV secretion system protein VirD4</fullName>
    </submittedName>
</protein>
<keyword evidence="10" id="KW-1185">Reference proteome</keyword>
<accession>A0A501PEW7</accession>
<comment type="subcellular location">
    <subcellularLocation>
        <location evidence="1">Cell membrane</location>
        <topology evidence="1">Multi-pass membrane protein</topology>
    </subcellularLocation>
</comment>
<comment type="caution">
    <text evidence="9">The sequence shown here is derived from an EMBL/GenBank/DDBJ whole genome shotgun (WGS) entry which is preliminary data.</text>
</comment>